<proteinExistence type="predicted"/>
<keyword evidence="3" id="KW-1185">Reference proteome</keyword>
<dbReference type="AlphaFoldDB" id="A0A378QAX5"/>
<evidence type="ECO:0000313" key="2">
    <source>
        <dbReference type="EMBL" id="STY97564.1"/>
    </source>
</evidence>
<name>A0A378QAX5_FAUOS</name>
<dbReference type="InterPro" id="IPR050678">
    <property type="entry name" value="DNA_Partitioning_ATPase"/>
</dbReference>
<evidence type="ECO:0000259" key="1">
    <source>
        <dbReference type="Pfam" id="PF13614"/>
    </source>
</evidence>
<dbReference type="Pfam" id="PF13614">
    <property type="entry name" value="AAA_31"/>
    <property type="match status" value="1"/>
</dbReference>
<evidence type="ECO:0000313" key="3">
    <source>
        <dbReference type="Proteomes" id="UP000255230"/>
    </source>
</evidence>
<dbReference type="SUPFAM" id="SSF52540">
    <property type="entry name" value="P-loop containing nucleoside triphosphate hydrolases"/>
    <property type="match status" value="1"/>
</dbReference>
<dbReference type="EMBL" id="UGPY01000001">
    <property type="protein sequence ID" value="STY97564.1"/>
    <property type="molecule type" value="Genomic_DNA"/>
</dbReference>
<feature type="domain" description="AAA" evidence="1">
    <location>
        <begin position="1"/>
        <end position="190"/>
    </location>
</feature>
<protein>
    <submittedName>
        <fullName evidence="2">Sporulation initiation inhibitor protein soj</fullName>
    </submittedName>
</protein>
<gene>
    <name evidence="2" type="primary">soj_3</name>
    <name evidence="2" type="ORF">NCTC10465_01348</name>
</gene>
<dbReference type="InterPro" id="IPR027417">
    <property type="entry name" value="P-loop_NTPase"/>
</dbReference>
<reference evidence="2 3" key="1">
    <citation type="submission" date="2018-06" db="EMBL/GenBank/DDBJ databases">
        <authorList>
            <consortium name="Pathogen Informatics"/>
            <person name="Doyle S."/>
        </authorList>
    </citation>
    <scope>NUCLEOTIDE SEQUENCE [LARGE SCALE GENOMIC DNA]</scope>
    <source>
        <strain evidence="2 3">NCTC10465</strain>
    </source>
</reference>
<dbReference type="PANTHER" id="PTHR13696">
    <property type="entry name" value="P-LOOP CONTAINING NUCLEOSIDE TRIPHOSPHATE HYDROLASE"/>
    <property type="match status" value="1"/>
</dbReference>
<dbReference type="Proteomes" id="UP000255230">
    <property type="component" value="Unassembled WGS sequence"/>
</dbReference>
<organism evidence="2 3">
    <name type="scientific">Faucicola osloensis</name>
    <name type="common">Moraxella osloensis</name>
    <dbReference type="NCBI Taxonomy" id="34062"/>
    <lineage>
        <taxon>Bacteria</taxon>
        <taxon>Pseudomonadati</taxon>
        <taxon>Pseudomonadota</taxon>
        <taxon>Gammaproteobacteria</taxon>
        <taxon>Moraxellales</taxon>
        <taxon>Moraxellaceae</taxon>
        <taxon>Faucicola</taxon>
    </lineage>
</organism>
<dbReference type="Gene3D" id="3.40.50.300">
    <property type="entry name" value="P-loop containing nucleotide triphosphate hydrolases"/>
    <property type="match status" value="1"/>
</dbReference>
<sequence length="279" mass="31680">MKVLSFVNMKGGVGKSTLAINLAHCLAERRSKKVLVIDMDPQFNATQCLMDAEEYINYKKLDKSTISSVFNEQQYSFSSVDGIQPANNEQKECFEFVKINDNLYLLPGDLSLYQVEMSPGEGREFRLENFLETIDDDFDFIIIDTPPTPSIWMSSSLIASDYFIIVSKPEPLSVTGMNLLNSVIEYRKKNFRLKDLKCLGVALNLVEGATLNHQQTIEELQKSDWSELLFKTHIPKKTKIAKDQINGGHILSLNDTDLSLRLVKLTDEILTRIQSQEKS</sequence>
<accession>A0A378QAX5</accession>
<dbReference type="GeneID" id="35779256"/>
<dbReference type="PANTHER" id="PTHR13696:SF99">
    <property type="entry name" value="COBYRINIC ACID AC-DIAMIDE SYNTHASE"/>
    <property type="match status" value="1"/>
</dbReference>
<dbReference type="InterPro" id="IPR025669">
    <property type="entry name" value="AAA_dom"/>
</dbReference>
<dbReference type="CDD" id="cd02042">
    <property type="entry name" value="ParAB_family"/>
    <property type="match status" value="1"/>
</dbReference>
<dbReference type="RefSeq" id="WP_065252178.1">
    <property type="nucleotide sequence ID" value="NZ_CBCRZU010000007.1"/>
</dbReference>